<evidence type="ECO:0000259" key="13">
    <source>
        <dbReference type="PROSITE" id="PS50089"/>
    </source>
</evidence>
<accession>B4N0B4</accession>
<dbReference type="GO" id="GO:0016567">
    <property type="term" value="P:protein ubiquitination"/>
    <property type="evidence" value="ECO:0007669"/>
    <property type="project" value="UniProtKB-UniPathway"/>
</dbReference>
<dbReference type="Proteomes" id="UP000007798">
    <property type="component" value="Unassembled WGS sequence"/>
</dbReference>
<dbReference type="InterPro" id="IPR017907">
    <property type="entry name" value="Znf_RING_CS"/>
</dbReference>
<keyword evidence="9" id="KW-0862">Zinc</keyword>
<dbReference type="Pfam" id="PF08941">
    <property type="entry name" value="USP8_interact"/>
    <property type="match status" value="1"/>
</dbReference>
<evidence type="ECO:0000256" key="7">
    <source>
        <dbReference type="ARBA" id="ARBA00022771"/>
    </source>
</evidence>
<dbReference type="InterPro" id="IPR001841">
    <property type="entry name" value="Znf_RING"/>
</dbReference>
<dbReference type="GO" id="GO:0016874">
    <property type="term" value="F:ligase activity"/>
    <property type="evidence" value="ECO:0007669"/>
    <property type="project" value="UniProtKB-KW"/>
</dbReference>
<dbReference type="InterPro" id="IPR003613">
    <property type="entry name" value="Ubox_domain"/>
</dbReference>
<keyword evidence="15" id="KW-1185">Reference proteome</keyword>
<keyword evidence="7 12" id="KW-0863">Zinc-finger</keyword>
<dbReference type="SUPFAM" id="SSF160088">
    <property type="entry name" value="NRDP1 C-terminal domain-like"/>
    <property type="match status" value="1"/>
</dbReference>
<evidence type="ECO:0000256" key="11">
    <source>
        <dbReference type="ARBA" id="ARBA00031762"/>
    </source>
</evidence>
<keyword evidence="6" id="KW-0479">Metal-binding</keyword>
<keyword evidence="8" id="KW-0833">Ubl conjugation pathway</keyword>
<dbReference type="SMART" id="SM00184">
    <property type="entry name" value="RING"/>
    <property type="match status" value="1"/>
</dbReference>
<dbReference type="InterPro" id="IPR015036">
    <property type="entry name" value="NRDP1"/>
</dbReference>
<dbReference type="GO" id="GO:0043122">
    <property type="term" value="P:regulation of canonical NF-kappaB signal transduction"/>
    <property type="evidence" value="ECO:0007669"/>
    <property type="project" value="TreeGrafter"/>
</dbReference>
<proteinExistence type="predicted"/>
<dbReference type="STRING" id="7260.B4N0B4"/>
<name>B4N0B4_DROWI</name>
<evidence type="ECO:0000313" key="14">
    <source>
        <dbReference type="EMBL" id="EDW77527.1"/>
    </source>
</evidence>
<dbReference type="AlphaFoldDB" id="B4N0B4"/>
<dbReference type="InterPro" id="IPR037255">
    <property type="entry name" value="NRDP1_C"/>
</dbReference>
<evidence type="ECO:0000256" key="5">
    <source>
        <dbReference type="ARBA" id="ARBA00022679"/>
    </source>
</evidence>
<evidence type="ECO:0000256" key="10">
    <source>
        <dbReference type="ARBA" id="ARBA00030556"/>
    </source>
</evidence>
<comment type="catalytic activity">
    <reaction evidence="1">
        <text>S-ubiquitinyl-[E2 ubiquitin-conjugating enzyme]-L-cysteine + [acceptor protein]-L-lysine = [E2 ubiquitin-conjugating enzyme]-L-cysteine + N(6)-ubiquitinyl-[acceptor protein]-L-lysine.</text>
        <dbReference type="EC" id="2.3.2.27"/>
    </reaction>
</comment>
<gene>
    <name evidence="14" type="primary">Dwil\GK24545</name>
    <name evidence="14" type="ORF">Dwil_GK24545</name>
</gene>
<evidence type="ECO:0000256" key="4">
    <source>
        <dbReference type="ARBA" id="ARBA00015711"/>
    </source>
</evidence>
<dbReference type="eggNOG" id="KOG0297">
    <property type="taxonomic scope" value="Eukaryota"/>
</dbReference>
<evidence type="ECO:0000256" key="12">
    <source>
        <dbReference type="PROSITE-ProRule" id="PRU00175"/>
    </source>
</evidence>
<dbReference type="HOGENOM" id="CLU_076732_0_0_1"/>
<dbReference type="PROSITE" id="PS50089">
    <property type="entry name" value="ZF_RING_2"/>
    <property type="match status" value="1"/>
</dbReference>
<evidence type="ECO:0000256" key="3">
    <source>
        <dbReference type="ARBA" id="ARBA00012483"/>
    </source>
</evidence>
<evidence type="ECO:0000256" key="9">
    <source>
        <dbReference type="ARBA" id="ARBA00022833"/>
    </source>
</evidence>
<dbReference type="InParanoid" id="B4N0B4"/>
<dbReference type="SUPFAM" id="SSF49599">
    <property type="entry name" value="TRAF domain-like"/>
    <property type="match status" value="1"/>
</dbReference>
<evidence type="ECO:0000313" key="15">
    <source>
        <dbReference type="Proteomes" id="UP000007798"/>
    </source>
</evidence>
<comment type="pathway">
    <text evidence="2">Protein modification; protein ubiquitination.</text>
</comment>
<keyword evidence="14" id="KW-0436">Ligase</keyword>
<dbReference type="OrthoDB" id="1630758at2759"/>
<keyword evidence="5" id="KW-0808">Transferase</keyword>
<protein>
    <recommendedName>
        <fullName evidence="4">E3 ubiquitin-protein ligase NRDP1</fullName>
        <ecNumber evidence="3">2.3.2.27</ecNumber>
    </recommendedName>
    <alternativeName>
        <fullName evidence="10">RING finger protein 41</fullName>
    </alternativeName>
    <alternativeName>
        <fullName evidence="11">RING-type E3 ubiquitin transferase NRDP1</fullName>
    </alternativeName>
</protein>
<evidence type="ECO:0000256" key="6">
    <source>
        <dbReference type="ARBA" id="ARBA00022723"/>
    </source>
</evidence>
<dbReference type="UniPathway" id="UPA00143"/>
<dbReference type="PhylomeDB" id="B4N0B4"/>
<dbReference type="PANTHER" id="PTHR10131">
    <property type="entry name" value="TNF RECEPTOR ASSOCIATED FACTOR"/>
    <property type="match status" value="1"/>
</dbReference>
<dbReference type="SMR" id="B4N0B4"/>
<dbReference type="SMART" id="SM00504">
    <property type="entry name" value="Ubox"/>
    <property type="match status" value="1"/>
</dbReference>
<dbReference type="PROSITE" id="PS00518">
    <property type="entry name" value="ZF_RING_1"/>
    <property type="match status" value="1"/>
</dbReference>
<evidence type="ECO:0000256" key="8">
    <source>
        <dbReference type="ARBA" id="ARBA00022786"/>
    </source>
</evidence>
<evidence type="ECO:0000256" key="2">
    <source>
        <dbReference type="ARBA" id="ARBA00004906"/>
    </source>
</evidence>
<sequence length="323" mass="37079">MGFDIALIIGRTDEELICPICTDILESPVQSPLCEHAYCRECIGKWIKEKNNCPVDRSDLFHSQLVPASRLMRNMLGRLKIKCCYFENGCAEVLELEDFRSHLASCDHNPKMDIRCTKGCGMKVPKDEMPRHNCVVNLRELVTKQRDEVIRIKEALASQHQRISYHRRELELVQHYITGLRYTNSVVGNIGDQLERFSLMQWGNNLRLAHITNWGSLISTPDIFLHMRIRDGLGASSCPLNLINKIADRCHEERWPEGLLNLNTRRENHHRLMLYVTRILPIFMTGKSCVVMLGCDNTHMPENLRPGVGMAMIFDDGVVEALL</sequence>
<feature type="domain" description="RING-type" evidence="13">
    <location>
        <begin position="18"/>
        <end position="57"/>
    </location>
</feature>
<dbReference type="GO" id="GO:0008270">
    <property type="term" value="F:zinc ion binding"/>
    <property type="evidence" value="ECO:0007669"/>
    <property type="project" value="UniProtKB-KW"/>
</dbReference>
<dbReference type="GO" id="GO:0061630">
    <property type="term" value="F:ubiquitin protein ligase activity"/>
    <property type="evidence" value="ECO:0007669"/>
    <property type="project" value="UniProtKB-EC"/>
</dbReference>
<reference evidence="14 15" key="1">
    <citation type="journal article" date="2007" name="Nature">
        <title>Evolution of genes and genomes on the Drosophila phylogeny.</title>
        <authorList>
            <consortium name="Drosophila 12 Genomes Consortium"/>
            <person name="Clark A.G."/>
            <person name="Eisen M.B."/>
            <person name="Smith D.R."/>
            <person name="Bergman C.M."/>
            <person name="Oliver B."/>
            <person name="Markow T.A."/>
            <person name="Kaufman T.C."/>
            <person name="Kellis M."/>
            <person name="Gelbart W."/>
            <person name="Iyer V.N."/>
            <person name="Pollard D.A."/>
            <person name="Sackton T.B."/>
            <person name="Larracuente A.M."/>
            <person name="Singh N.D."/>
            <person name="Abad J.P."/>
            <person name="Abt D.N."/>
            <person name="Adryan B."/>
            <person name="Aguade M."/>
            <person name="Akashi H."/>
            <person name="Anderson W.W."/>
            <person name="Aquadro C.F."/>
            <person name="Ardell D.H."/>
            <person name="Arguello R."/>
            <person name="Artieri C.G."/>
            <person name="Barbash D.A."/>
            <person name="Barker D."/>
            <person name="Barsanti P."/>
            <person name="Batterham P."/>
            <person name="Batzoglou S."/>
            <person name="Begun D."/>
            <person name="Bhutkar A."/>
            <person name="Blanco E."/>
            <person name="Bosak S.A."/>
            <person name="Bradley R.K."/>
            <person name="Brand A.D."/>
            <person name="Brent M.R."/>
            <person name="Brooks A.N."/>
            <person name="Brown R.H."/>
            <person name="Butlin R.K."/>
            <person name="Caggese C."/>
            <person name="Calvi B.R."/>
            <person name="Bernardo de Carvalho A."/>
            <person name="Caspi A."/>
            <person name="Castrezana S."/>
            <person name="Celniker S.E."/>
            <person name="Chang J.L."/>
            <person name="Chapple C."/>
            <person name="Chatterji S."/>
            <person name="Chinwalla A."/>
            <person name="Civetta A."/>
            <person name="Clifton S.W."/>
            <person name="Comeron J.M."/>
            <person name="Costello J.C."/>
            <person name="Coyne J.A."/>
            <person name="Daub J."/>
            <person name="David R.G."/>
            <person name="Delcher A.L."/>
            <person name="Delehaunty K."/>
            <person name="Do C.B."/>
            <person name="Ebling H."/>
            <person name="Edwards K."/>
            <person name="Eickbush T."/>
            <person name="Evans J.D."/>
            <person name="Filipski A."/>
            <person name="Findeiss S."/>
            <person name="Freyhult E."/>
            <person name="Fulton L."/>
            <person name="Fulton R."/>
            <person name="Garcia A.C."/>
            <person name="Gardiner A."/>
            <person name="Garfield D.A."/>
            <person name="Garvin B.E."/>
            <person name="Gibson G."/>
            <person name="Gilbert D."/>
            <person name="Gnerre S."/>
            <person name="Godfrey J."/>
            <person name="Good R."/>
            <person name="Gotea V."/>
            <person name="Gravely B."/>
            <person name="Greenberg A.J."/>
            <person name="Griffiths-Jones S."/>
            <person name="Gross S."/>
            <person name="Guigo R."/>
            <person name="Gustafson E.A."/>
            <person name="Haerty W."/>
            <person name="Hahn M.W."/>
            <person name="Halligan D.L."/>
            <person name="Halpern A.L."/>
            <person name="Halter G.M."/>
            <person name="Han M.V."/>
            <person name="Heger A."/>
            <person name="Hillier L."/>
            <person name="Hinrichs A.S."/>
            <person name="Holmes I."/>
            <person name="Hoskins R.A."/>
            <person name="Hubisz M.J."/>
            <person name="Hultmark D."/>
            <person name="Huntley M.A."/>
            <person name="Jaffe D.B."/>
            <person name="Jagadeeshan S."/>
            <person name="Jeck W.R."/>
            <person name="Johnson J."/>
            <person name="Jones C.D."/>
            <person name="Jordan W.C."/>
            <person name="Karpen G.H."/>
            <person name="Kataoka E."/>
            <person name="Keightley P.D."/>
            <person name="Kheradpour P."/>
            <person name="Kirkness E.F."/>
            <person name="Koerich L.B."/>
            <person name="Kristiansen K."/>
            <person name="Kudrna D."/>
            <person name="Kulathinal R.J."/>
            <person name="Kumar S."/>
            <person name="Kwok R."/>
            <person name="Lander E."/>
            <person name="Langley C.H."/>
            <person name="Lapoint R."/>
            <person name="Lazzaro B.P."/>
            <person name="Lee S.J."/>
            <person name="Levesque L."/>
            <person name="Li R."/>
            <person name="Lin C.F."/>
            <person name="Lin M.F."/>
            <person name="Lindblad-Toh K."/>
            <person name="Llopart A."/>
            <person name="Long M."/>
            <person name="Low L."/>
            <person name="Lozovsky E."/>
            <person name="Lu J."/>
            <person name="Luo M."/>
            <person name="Machado C.A."/>
            <person name="Makalowski W."/>
            <person name="Marzo M."/>
            <person name="Matsuda M."/>
            <person name="Matzkin L."/>
            <person name="McAllister B."/>
            <person name="McBride C.S."/>
            <person name="McKernan B."/>
            <person name="McKernan K."/>
            <person name="Mendez-Lago M."/>
            <person name="Minx P."/>
            <person name="Mollenhauer M.U."/>
            <person name="Montooth K."/>
            <person name="Mount S.M."/>
            <person name="Mu X."/>
            <person name="Myers E."/>
            <person name="Negre B."/>
            <person name="Newfeld S."/>
            <person name="Nielsen R."/>
            <person name="Noor M.A."/>
            <person name="O'Grady P."/>
            <person name="Pachter L."/>
            <person name="Papaceit M."/>
            <person name="Parisi M.J."/>
            <person name="Parisi M."/>
            <person name="Parts L."/>
            <person name="Pedersen J.S."/>
            <person name="Pesole G."/>
            <person name="Phillippy A.M."/>
            <person name="Ponting C.P."/>
            <person name="Pop M."/>
            <person name="Porcelli D."/>
            <person name="Powell J.R."/>
            <person name="Prohaska S."/>
            <person name="Pruitt K."/>
            <person name="Puig M."/>
            <person name="Quesneville H."/>
            <person name="Ram K.R."/>
            <person name="Rand D."/>
            <person name="Rasmussen M.D."/>
            <person name="Reed L.K."/>
            <person name="Reenan R."/>
            <person name="Reily A."/>
            <person name="Remington K.A."/>
            <person name="Rieger T.T."/>
            <person name="Ritchie M.G."/>
            <person name="Robin C."/>
            <person name="Rogers Y.H."/>
            <person name="Rohde C."/>
            <person name="Rozas J."/>
            <person name="Rubenfield M.J."/>
            <person name="Ruiz A."/>
            <person name="Russo S."/>
            <person name="Salzberg S.L."/>
            <person name="Sanchez-Gracia A."/>
            <person name="Saranga D.J."/>
            <person name="Sato H."/>
            <person name="Schaeffer S.W."/>
            <person name="Schatz M.C."/>
            <person name="Schlenke T."/>
            <person name="Schwartz R."/>
            <person name="Segarra C."/>
            <person name="Singh R.S."/>
            <person name="Sirot L."/>
            <person name="Sirota M."/>
            <person name="Sisneros N.B."/>
            <person name="Smith C.D."/>
            <person name="Smith T.F."/>
            <person name="Spieth J."/>
            <person name="Stage D.E."/>
            <person name="Stark A."/>
            <person name="Stephan W."/>
            <person name="Strausberg R.L."/>
            <person name="Strempel S."/>
            <person name="Sturgill D."/>
            <person name="Sutton G."/>
            <person name="Sutton G.G."/>
            <person name="Tao W."/>
            <person name="Teichmann S."/>
            <person name="Tobari Y.N."/>
            <person name="Tomimura Y."/>
            <person name="Tsolas J.M."/>
            <person name="Valente V.L."/>
            <person name="Venter E."/>
            <person name="Venter J.C."/>
            <person name="Vicario S."/>
            <person name="Vieira F.G."/>
            <person name="Vilella A.J."/>
            <person name="Villasante A."/>
            <person name="Walenz B."/>
            <person name="Wang J."/>
            <person name="Wasserman M."/>
            <person name="Watts T."/>
            <person name="Wilson D."/>
            <person name="Wilson R.K."/>
            <person name="Wing R.A."/>
            <person name="Wolfner M.F."/>
            <person name="Wong A."/>
            <person name="Wong G.K."/>
            <person name="Wu C.I."/>
            <person name="Wu G."/>
            <person name="Yamamoto D."/>
            <person name="Yang H.P."/>
            <person name="Yang S.P."/>
            <person name="Yorke J.A."/>
            <person name="Yoshida K."/>
            <person name="Zdobnov E."/>
            <person name="Zhang P."/>
            <person name="Zhang Y."/>
            <person name="Zimin A.V."/>
            <person name="Baldwin J."/>
            <person name="Abdouelleil A."/>
            <person name="Abdulkadir J."/>
            <person name="Abebe A."/>
            <person name="Abera B."/>
            <person name="Abreu J."/>
            <person name="Acer S.C."/>
            <person name="Aftuck L."/>
            <person name="Alexander A."/>
            <person name="An P."/>
            <person name="Anderson E."/>
            <person name="Anderson S."/>
            <person name="Arachi H."/>
            <person name="Azer M."/>
            <person name="Bachantsang P."/>
            <person name="Barry A."/>
            <person name="Bayul T."/>
            <person name="Berlin A."/>
            <person name="Bessette D."/>
            <person name="Bloom T."/>
            <person name="Blye J."/>
            <person name="Boguslavskiy L."/>
            <person name="Bonnet C."/>
            <person name="Boukhgalter B."/>
            <person name="Bourzgui I."/>
            <person name="Brown A."/>
            <person name="Cahill P."/>
            <person name="Channer S."/>
            <person name="Cheshatsang Y."/>
            <person name="Chuda L."/>
            <person name="Citroen M."/>
            <person name="Collymore A."/>
            <person name="Cooke P."/>
            <person name="Costello M."/>
            <person name="D'Aco K."/>
            <person name="Daza R."/>
            <person name="De Haan G."/>
            <person name="DeGray S."/>
            <person name="DeMaso C."/>
            <person name="Dhargay N."/>
            <person name="Dooley K."/>
            <person name="Dooley E."/>
            <person name="Doricent M."/>
            <person name="Dorje P."/>
            <person name="Dorjee K."/>
            <person name="Dupes A."/>
            <person name="Elong R."/>
            <person name="Falk J."/>
            <person name="Farina A."/>
            <person name="Faro S."/>
            <person name="Ferguson D."/>
            <person name="Fisher S."/>
            <person name="Foley C.D."/>
            <person name="Franke A."/>
            <person name="Friedrich D."/>
            <person name="Gadbois L."/>
            <person name="Gearin G."/>
            <person name="Gearin C.R."/>
            <person name="Giannoukos G."/>
            <person name="Goode T."/>
            <person name="Graham J."/>
            <person name="Grandbois E."/>
            <person name="Grewal S."/>
            <person name="Gyaltsen K."/>
            <person name="Hafez N."/>
            <person name="Hagos B."/>
            <person name="Hall J."/>
            <person name="Henson C."/>
            <person name="Hollinger A."/>
            <person name="Honan T."/>
            <person name="Huard M.D."/>
            <person name="Hughes L."/>
            <person name="Hurhula B."/>
            <person name="Husby M.E."/>
            <person name="Kamat A."/>
            <person name="Kanga B."/>
            <person name="Kashin S."/>
            <person name="Khazanovich D."/>
            <person name="Kisner P."/>
            <person name="Lance K."/>
            <person name="Lara M."/>
            <person name="Lee W."/>
            <person name="Lennon N."/>
            <person name="Letendre F."/>
            <person name="LeVine R."/>
            <person name="Lipovsky A."/>
            <person name="Liu X."/>
            <person name="Liu J."/>
            <person name="Liu S."/>
            <person name="Lokyitsang T."/>
            <person name="Lokyitsang Y."/>
            <person name="Lubonja R."/>
            <person name="Lui A."/>
            <person name="MacDonald P."/>
            <person name="Magnisalis V."/>
            <person name="Maru K."/>
            <person name="Matthews C."/>
            <person name="McCusker W."/>
            <person name="McDonough S."/>
            <person name="Mehta T."/>
            <person name="Meldrim J."/>
            <person name="Meneus L."/>
            <person name="Mihai O."/>
            <person name="Mihalev A."/>
            <person name="Mihova T."/>
            <person name="Mittelman R."/>
            <person name="Mlenga V."/>
            <person name="Montmayeur A."/>
            <person name="Mulrain L."/>
            <person name="Navidi A."/>
            <person name="Naylor J."/>
            <person name="Negash T."/>
            <person name="Nguyen T."/>
            <person name="Nguyen N."/>
            <person name="Nicol R."/>
            <person name="Norbu C."/>
            <person name="Norbu N."/>
            <person name="Novod N."/>
            <person name="O'Neill B."/>
            <person name="Osman S."/>
            <person name="Markiewicz E."/>
            <person name="Oyono O.L."/>
            <person name="Patti C."/>
            <person name="Phunkhang P."/>
            <person name="Pierre F."/>
            <person name="Priest M."/>
            <person name="Raghuraman S."/>
            <person name="Rege F."/>
            <person name="Reyes R."/>
            <person name="Rise C."/>
            <person name="Rogov P."/>
            <person name="Ross K."/>
            <person name="Ryan E."/>
            <person name="Settipalli S."/>
            <person name="Shea T."/>
            <person name="Sherpa N."/>
            <person name="Shi L."/>
            <person name="Shih D."/>
            <person name="Sparrow T."/>
            <person name="Spaulding J."/>
            <person name="Stalker J."/>
            <person name="Stange-Thomann N."/>
            <person name="Stavropoulos S."/>
            <person name="Stone C."/>
            <person name="Strader C."/>
            <person name="Tesfaye S."/>
            <person name="Thomson T."/>
            <person name="Thoulutsang Y."/>
            <person name="Thoulutsang D."/>
            <person name="Topham K."/>
            <person name="Topping I."/>
            <person name="Tsamla T."/>
            <person name="Vassiliev H."/>
            <person name="Vo A."/>
            <person name="Wangchuk T."/>
            <person name="Wangdi T."/>
            <person name="Weiand M."/>
            <person name="Wilkinson J."/>
            <person name="Wilson A."/>
            <person name="Yadav S."/>
            <person name="Young G."/>
            <person name="Yu Q."/>
            <person name="Zembek L."/>
            <person name="Zhong D."/>
            <person name="Zimmer A."/>
            <person name="Zwirko Z."/>
            <person name="Jaffe D.B."/>
            <person name="Alvarez P."/>
            <person name="Brockman W."/>
            <person name="Butler J."/>
            <person name="Chin C."/>
            <person name="Gnerre S."/>
            <person name="Grabherr M."/>
            <person name="Kleber M."/>
            <person name="Mauceli E."/>
            <person name="MacCallum I."/>
        </authorList>
    </citation>
    <scope>NUCLEOTIDE SEQUENCE [LARGE SCALE GENOMIC DNA]</scope>
    <source>
        <strain evidence="15">Tucson 14030-0811.24</strain>
    </source>
</reference>
<evidence type="ECO:0000256" key="1">
    <source>
        <dbReference type="ARBA" id="ARBA00000900"/>
    </source>
</evidence>
<dbReference type="EMBL" id="CH963920">
    <property type="protein sequence ID" value="EDW77527.1"/>
    <property type="molecule type" value="Genomic_DNA"/>
</dbReference>
<dbReference type="EC" id="2.3.2.27" evidence="3"/>
<dbReference type="Gene3D" id="3.30.40.10">
    <property type="entry name" value="Zinc/RING finger domain, C3HC4 (zinc finger)"/>
    <property type="match status" value="2"/>
</dbReference>
<dbReference type="PANTHER" id="PTHR10131:SF157">
    <property type="entry name" value="RECEPTOR-ASSOCIATED FACTOR, PUTATIVE-RELATED"/>
    <property type="match status" value="1"/>
</dbReference>
<dbReference type="InterPro" id="IPR013083">
    <property type="entry name" value="Znf_RING/FYVE/PHD"/>
</dbReference>
<dbReference type="Pfam" id="PF13923">
    <property type="entry name" value="zf-C3HC4_2"/>
    <property type="match status" value="1"/>
</dbReference>
<organism evidence="14 15">
    <name type="scientific">Drosophila willistoni</name>
    <name type="common">Fruit fly</name>
    <dbReference type="NCBI Taxonomy" id="7260"/>
    <lineage>
        <taxon>Eukaryota</taxon>
        <taxon>Metazoa</taxon>
        <taxon>Ecdysozoa</taxon>
        <taxon>Arthropoda</taxon>
        <taxon>Hexapoda</taxon>
        <taxon>Insecta</taxon>
        <taxon>Pterygota</taxon>
        <taxon>Neoptera</taxon>
        <taxon>Endopterygota</taxon>
        <taxon>Diptera</taxon>
        <taxon>Brachycera</taxon>
        <taxon>Muscomorpha</taxon>
        <taxon>Ephydroidea</taxon>
        <taxon>Drosophilidae</taxon>
        <taxon>Drosophila</taxon>
        <taxon>Sophophora</taxon>
    </lineage>
</organism>
<dbReference type="SUPFAM" id="SSF57850">
    <property type="entry name" value="RING/U-box"/>
    <property type="match status" value="1"/>
</dbReference>
<dbReference type="KEGG" id="dwi:6644065"/>